<evidence type="ECO:0000256" key="4">
    <source>
        <dbReference type="RuleBase" id="RU004020"/>
    </source>
</evidence>
<evidence type="ECO:0000256" key="2">
    <source>
        <dbReference type="ARBA" id="ARBA00023125"/>
    </source>
</evidence>
<dbReference type="InterPro" id="IPR036388">
    <property type="entry name" value="WH-like_DNA-bd_sf"/>
</dbReference>
<evidence type="ECO:0000313" key="7">
    <source>
        <dbReference type="EMBL" id="CAE2251389.1"/>
    </source>
</evidence>
<gene>
    <name evidence="7" type="ORF">OAUR00152_LOCUS21513</name>
</gene>
<feature type="compositionally biased region" description="Basic and acidic residues" evidence="5">
    <location>
        <begin position="221"/>
        <end position="232"/>
    </location>
</feature>
<dbReference type="GO" id="GO:0043565">
    <property type="term" value="F:sequence-specific DNA binding"/>
    <property type="evidence" value="ECO:0007669"/>
    <property type="project" value="InterPro"/>
</dbReference>
<comment type="similarity">
    <text evidence="4">Belongs to the HSF family.</text>
</comment>
<dbReference type="SUPFAM" id="SSF46785">
    <property type="entry name" value="Winged helix' DNA-binding domain"/>
    <property type="match status" value="1"/>
</dbReference>
<dbReference type="PANTHER" id="PTHR10015">
    <property type="entry name" value="HEAT SHOCK TRANSCRIPTION FACTOR"/>
    <property type="match status" value="1"/>
</dbReference>
<evidence type="ECO:0000256" key="1">
    <source>
        <dbReference type="ARBA" id="ARBA00004123"/>
    </source>
</evidence>
<keyword evidence="3" id="KW-0539">Nucleus</keyword>
<feature type="domain" description="HSF-type DNA-binding" evidence="6">
    <location>
        <begin position="367"/>
        <end position="467"/>
    </location>
</feature>
<feature type="region of interest" description="Disordered" evidence="5">
    <location>
        <begin position="311"/>
        <end position="356"/>
    </location>
</feature>
<evidence type="ECO:0000256" key="3">
    <source>
        <dbReference type="ARBA" id="ARBA00023242"/>
    </source>
</evidence>
<dbReference type="PANTHER" id="PTHR10015:SF206">
    <property type="entry name" value="HSF-TYPE DNA-BINDING DOMAIN-CONTAINING PROTEIN"/>
    <property type="match status" value="1"/>
</dbReference>
<feature type="compositionally biased region" description="Low complexity" evidence="5">
    <location>
        <begin position="233"/>
        <end position="245"/>
    </location>
</feature>
<sequence>MPPSLDLLLAERRQHAQARATVMTFARAAFVQQQQGQHLDLQQVPQIKDRPPHQIAASPLRHYQVEEKPASCIRLRSALDDTFRLRLAAAQRFRHACELELVLAQVEVDRREHARALSVASFHSAPGVVGAPAPSVLFRHEAPPPDTSPLVQDFTHGQRSQFHPQQQYQCKPQEQDRVCLVEKREGLLRYHVNAEQSATLAMQELKAFDPAEKEEKIGKVTVEPKRGGDEQQKQQQWGQPQQSSQVLGTSKPSPVLSPKARFDNSSKLLKLLEIATSIGDIESETPSSSSTQGEKKTVLLKSSIARLPSPIAPLSTSAAKIDSQKKQPVPTNSTEHEEKEDERKSNVKKGARQQPPQVALCAVSKRRARTFAQKLMDVLINHLTEHDEVNVASWFPDGRSFCIVNPTLFVTEVMTRVFHKSCKYESLARKLNRWGFVRMTSGACVDVFSHEFFRRDKIDLVLRMTCKEFPTSASVPQPKPSAGATPAAALDRHNSAEMFIVGEKRRGEEVEEGTTADANRELSPGAKRIKIRCI</sequence>
<organism evidence="7">
    <name type="scientific">Odontella aurita</name>
    <dbReference type="NCBI Taxonomy" id="265563"/>
    <lineage>
        <taxon>Eukaryota</taxon>
        <taxon>Sar</taxon>
        <taxon>Stramenopiles</taxon>
        <taxon>Ochrophyta</taxon>
        <taxon>Bacillariophyta</taxon>
        <taxon>Mediophyceae</taxon>
        <taxon>Biddulphiophycidae</taxon>
        <taxon>Eupodiscales</taxon>
        <taxon>Odontellaceae</taxon>
        <taxon>Odontella</taxon>
    </lineage>
</organism>
<accession>A0A7S4J4S5</accession>
<dbReference type="SMART" id="SM00415">
    <property type="entry name" value="HSF"/>
    <property type="match status" value="1"/>
</dbReference>
<comment type="subcellular location">
    <subcellularLocation>
        <location evidence="1">Nucleus</location>
    </subcellularLocation>
</comment>
<dbReference type="GO" id="GO:0005634">
    <property type="term" value="C:nucleus"/>
    <property type="evidence" value="ECO:0007669"/>
    <property type="project" value="UniProtKB-SubCell"/>
</dbReference>
<evidence type="ECO:0000256" key="5">
    <source>
        <dbReference type="SAM" id="MobiDB-lite"/>
    </source>
</evidence>
<keyword evidence="2" id="KW-0238">DNA-binding</keyword>
<dbReference type="AlphaFoldDB" id="A0A7S4J4S5"/>
<name>A0A7S4J4S5_9STRA</name>
<reference evidence="7" key="1">
    <citation type="submission" date="2021-01" db="EMBL/GenBank/DDBJ databases">
        <authorList>
            <person name="Corre E."/>
            <person name="Pelletier E."/>
            <person name="Niang G."/>
            <person name="Scheremetjew M."/>
            <person name="Finn R."/>
            <person name="Kale V."/>
            <person name="Holt S."/>
            <person name="Cochrane G."/>
            <person name="Meng A."/>
            <person name="Brown T."/>
            <person name="Cohen L."/>
        </authorList>
    </citation>
    <scope>NUCLEOTIDE SEQUENCE</scope>
    <source>
        <strain evidence="7">Isolate 1302-5</strain>
    </source>
</reference>
<proteinExistence type="inferred from homology"/>
<dbReference type="InterPro" id="IPR000232">
    <property type="entry name" value="HSF_DNA-bd"/>
</dbReference>
<dbReference type="EMBL" id="HBKQ01031606">
    <property type="protein sequence ID" value="CAE2251389.1"/>
    <property type="molecule type" value="Transcribed_RNA"/>
</dbReference>
<feature type="region of interest" description="Disordered" evidence="5">
    <location>
        <begin position="221"/>
        <end position="261"/>
    </location>
</feature>
<feature type="region of interest" description="Disordered" evidence="5">
    <location>
        <begin position="140"/>
        <end position="168"/>
    </location>
</feature>
<evidence type="ECO:0000259" key="6">
    <source>
        <dbReference type="SMART" id="SM00415"/>
    </source>
</evidence>
<dbReference type="Pfam" id="PF00447">
    <property type="entry name" value="HSF_DNA-bind"/>
    <property type="match status" value="1"/>
</dbReference>
<dbReference type="Gene3D" id="1.10.10.10">
    <property type="entry name" value="Winged helix-like DNA-binding domain superfamily/Winged helix DNA-binding domain"/>
    <property type="match status" value="1"/>
</dbReference>
<feature type="compositionally biased region" description="Basic and acidic residues" evidence="5">
    <location>
        <begin position="334"/>
        <end position="345"/>
    </location>
</feature>
<dbReference type="GO" id="GO:0003700">
    <property type="term" value="F:DNA-binding transcription factor activity"/>
    <property type="evidence" value="ECO:0007669"/>
    <property type="project" value="InterPro"/>
</dbReference>
<dbReference type="InterPro" id="IPR036390">
    <property type="entry name" value="WH_DNA-bd_sf"/>
</dbReference>
<protein>
    <recommendedName>
        <fullName evidence="6">HSF-type DNA-binding domain-containing protein</fullName>
    </recommendedName>
</protein>